<dbReference type="Proteomes" id="UP000464086">
    <property type="component" value="Chromosome"/>
</dbReference>
<accession>A0A6P1GLT2</accession>
<evidence type="ECO:0000313" key="2">
    <source>
        <dbReference type="Proteomes" id="UP000464086"/>
    </source>
</evidence>
<reference evidence="1 2" key="1">
    <citation type="submission" date="2019-12" db="EMBL/GenBank/DDBJ databases">
        <title>Functional and genomic insights into the Sphingobium yanoikuyae YC-JY1, a bacterium efficiently degrading bisphenol A.</title>
        <authorList>
            <person name="Jia Y."/>
            <person name="Li X."/>
            <person name="Wang J."/>
            <person name="Eltoukhy A."/>
            <person name="Lamraoui I."/>
            <person name="Yan Y."/>
        </authorList>
    </citation>
    <scope>NUCLEOTIDE SEQUENCE [LARGE SCALE GENOMIC DNA]</scope>
    <source>
        <strain evidence="1 2">YC-JY1</strain>
    </source>
</reference>
<protein>
    <submittedName>
        <fullName evidence="1">Uncharacterized protein</fullName>
    </submittedName>
</protein>
<name>A0A6P1GLT2_SPHYA</name>
<sequence length="112" mass="12091">MTTATAAIAIPSAWALTPGTVYLVSEERLLQNDLPTGAILLRGPRLDRLQKMRSVLRTSHGAALVLDLDGADDHLLAVAADLAQVRVLRGTSRTPGDMIVHRVRFLQKELAA</sequence>
<organism evidence="1 2">
    <name type="scientific">Sphingobium yanoikuyae</name>
    <name type="common">Sphingomonas yanoikuyae</name>
    <dbReference type="NCBI Taxonomy" id="13690"/>
    <lineage>
        <taxon>Bacteria</taxon>
        <taxon>Pseudomonadati</taxon>
        <taxon>Pseudomonadota</taxon>
        <taxon>Alphaproteobacteria</taxon>
        <taxon>Sphingomonadales</taxon>
        <taxon>Sphingomonadaceae</taxon>
        <taxon>Sphingobium</taxon>
    </lineage>
</organism>
<dbReference type="AlphaFoldDB" id="A0A6P1GLT2"/>
<evidence type="ECO:0000313" key="1">
    <source>
        <dbReference type="EMBL" id="QHD69527.1"/>
    </source>
</evidence>
<proteinExistence type="predicted"/>
<dbReference type="EMBL" id="CP047218">
    <property type="protein sequence ID" value="QHD69527.1"/>
    <property type="molecule type" value="Genomic_DNA"/>
</dbReference>
<gene>
    <name evidence="1" type="ORF">GS397_22415</name>
</gene>